<dbReference type="Pfam" id="PF24877">
    <property type="entry name" value="ILV_EDD_C"/>
    <property type="match status" value="1"/>
</dbReference>
<dbReference type="InterPro" id="IPR037237">
    <property type="entry name" value="IlvD/EDD_N"/>
</dbReference>
<dbReference type="GO" id="GO:0009082">
    <property type="term" value="P:branched-chain amino acid biosynthetic process"/>
    <property type="evidence" value="ECO:0007669"/>
    <property type="project" value="UniProtKB-KW"/>
</dbReference>
<gene>
    <name evidence="10" type="ORF">F4Y42_08790</name>
</gene>
<organism evidence="10">
    <name type="scientific">Caldilineaceae bacterium SB0664_bin_27</name>
    <dbReference type="NCBI Taxonomy" id="2605260"/>
    <lineage>
        <taxon>Bacteria</taxon>
        <taxon>Bacillati</taxon>
        <taxon>Chloroflexota</taxon>
        <taxon>Caldilineae</taxon>
        <taxon>Caldilineales</taxon>
        <taxon>Caldilineaceae</taxon>
    </lineage>
</organism>
<dbReference type="PANTHER" id="PTHR43183:SF1">
    <property type="entry name" value="HYPOTHETICAL DIHYDROXY-ACID DEHYDRATASE (EUROFUNG)-RELATED"/>
    <property type="match status" value="1"/>
</dbReference>
<dbReference type="GO" id="GO:0046872">
    <property type="term" value="F:metal ion binding"/>
    <property type="evidence" value="ECO:0007669"/>
    <property type="project" value="UniProtKB-KW"/>
</dbReference>
<dbReference type="InterPro" id="IPR056740">
    <property type="entry name" value="ILV_EDD_C"/>
</dbReference>
<name>A0A6B0YR84_9CHLR</name>
<comment type="similarity">
    <text evidence="1">Belongs to the IlvD/Edd family.</text>
</comment>
<evidence type="ECO:0000256" key="4">
    <source>
        <dbReference type="ARBA" id="ARBA00023004"/>
    </source>
</evidence>
<dbReference type="NCBIfam" id="NF004784">
    <property type="entry name" value="PRK06131.1"/>
    <property type="match status" value="1"/>
</dbReference>
<dbReference type="InterPro" id="IPR020558">
    <property type="entry name" value="DiOHA_6PGluconate_deHydtase_CS"/>
</dbReference>
<dbReference type="InterPro" id="IPR042096">
    <property type="entry name" value="Dihydro-acid_dehy_C"/>
</dbReference>
<keyword evidence="4" id="KW-0408">Iron</keyword>
<evidence type="ECO:0000259" key="9">
    <source>
        <dbReference type="Pfam" id="PF24877"/>
    </source>
</evidence>
<evidence type="ECO:0000256" key="7">
    <source>
        <dbReference type="ARBA" id="ARBA00023304"/>
    </source>
</evidence>
<evidence type="ECO:0000256" key="2">
    <source>
        <dbReference type="ARBA" id="ARBA00022714"/>
    </source>
</evidence>
<dbReference type="Gene3D" id="3.50.30.80">
    <property type="entry name" value="IlvD/EDD C-terminal domain-like"/>
    <property type="match status" value="1"/>
</dbReference>
<evidence type="ECO:0000256" key="1">
    <source>
        <dbReference type="ARBA" id="ARBA00006486"/>
    </source>
</evidence>
<sequence length="578" mass="62332">MTENRTEKVVEARGRSFFNEPDAAGLMHRAFTRSLGFDRADMNRPLIGILNTYSEMNNCHAHFPELVEAVKRGVWQAGGFPLEFPTISLGEIYLTPTSMLWRNLAAMDTEEMIRGNPMDGVVVLCGCDKTTPAALMGAASADLPAILVSGGPMLNGHWRGQTLGACTDCRRLTAEFRAGNLSEEEFGEVEENLVRSRGHCMVMGTASTMNSLTEALGIALPGNGAIPAADSRRILLAEKAGRRIVAMAAEGLRPSRVLTRKAMENAITLLCALGGSTNAVVHLPALAGRLGFDLPLDLFDSISRRTPLLANVRPAGSFQMEDFFYAGGVPATMRQLLPLLHGGEPTVTGRTVSENVAQSNIVDTEVIASPDKPLKSEGGLAILRGNLAPEGAVIKHAAASPGLLQHRGRAIVFQGISDLQERIDDPALDVNPDDILVLQNAGPIGGPGMPEVGNLPIPKKLLKQGVRDMVRISDARMSGTAFGTIVLHVAPESAVGGPLSLARTGDVIELDVPGRRLELRVDQEELNRRRGEWQRPQPAYRRGYGRLFLDHVLQAPEGMDFDFLLGRDPVETMAQPKF</sequence>
<dbReference type="AlphaFoldDB" id="A0A6B0YR84"/>
<dbReference type="FunFam" id="3.50.30.80:FF:000001">
    <property type="entry name" value="Dihydroxy-acid dehydratase"/>
    <property type="match status" value="1"/>
</dbReference>
<feature type="domain" description="Dihydroxy-acid/6-phosphogluconate dehydratase C-terminal" evidence="9">
    <location>
        <begin position="365"/>
        <end position="558"/>
    </location>
</feature>
<dbReference type="GO" id="GO:0016836">
    <property type="term" value="F:hydro-lyase activity"/>
    <property type="evidence" value="ECO:0007669"/>
    <property type="project" value="UniProtKB-ARBA"/>
</dbReference>
<keyword evidence="3" id="KW-0479">Metal-binding</keyword>
<evidence type="ECO:0000256" key="3">
    <source>
        <dbReference type="ARBA" id="ARBA00022723"/>
    </source>
</evidence>
<keyword evidence="7" id="KW-0028">Amino-acid biosynthesis</keyword>
<dbReference type="EMBL" id="VXRG01000073">
    <property type="protein sequence ID" value="MXY93530.1"/>
    <property type="molecule type" value="Genomic_DNA"/>
</dbReference>
<keyword evidence="7" id="KW-0100">Branched-chain amino acid biosynthesis</keyword>
<dbReference type="Pfam" id="PF00920">
    <property type="entry name" value="ILVD_EDD_N"/>
    <property type="match status" value="1"/>
</dbReference>
<evidence type="ECO:0000256" key="6">
    <source>
        <dbReference type="ARBA" id="ARBA00023239"/>
    </source>
</evidence>
<evidence type="ECO:0000256" key="5">
    <source>
        <dbReference type="ARBA" id="ARBA00023014"/>
    </source>
</evidence>
<dbReference type="PANTHER" id="PTHR43183">
    <property type="entry name" value="HYPOTHETICAL DIHYDROXYACID DEHYDRATASE (EUROFUNG)-RELATED"/>
    <property type="match status" value="1"/>
</dbReference>
<dbReference type="SUPFAM" id="SSF143975">
    <property type="entry name" value="IlvD/EDD N-terminal domain-like"/>
    <property type="match status" value="1"/>
</dbReference>
<dbReference type="NCBIfam" id="NF009560">
    <property type="entry name" value="PRK13017.1"/>
    <property type="match status" value="1"/>
</dbReference>
<reference evidence="10" key="1">
    <citation type="submission" date="2019-09" db="EMBL/GenBank/DDBJ databases">
        <title>Characterisation of the sponge microbiome using genome-centric metagenomics.</title>
        <authorList>
            <person name="Engelberts J.P."/>
            <person name="Robbins S.J."/>
            <person name="De Goeij J.M."/>
            <person name="Aranda M."/>
            <person name="Bell S.C."/>
            <person name="Webster N.S."/>
        </authorList>
    </citation>
    <scope>NUCLEOTIDE SEQUENCE</scope>
    <source>
        <strain evidence="10">SB0664_bin_27</strain>
    </source>
</reference>
<evidence type="ECO:0000259" key="8">
    <source>
        <dbReference type="Pfam" id="PF00920"/>
    </source>
</evidence>
<accession>A0A6B0YR84</accession>
<evidence type="ECO:0000313" key="10">
    <source>
        <dbReference type="EMBL" id="MXY93530.1"/>
    </source>
</evidence>
<keyword evidence="6" id="KW-0456">Lyase</keyword>
<keyword evidence="2" id="KW-0001">2Fe-2S</keyword>
<dbReference type="InterPro" id="IPR052352">
    <property type="entry name" value="Sugar_Degrad_Dehydratases"/>
</dbReference>
<protein>
    <submittedName>
        <fullName evidence="10">Dihydroxy-acid dehydratase</fullName>
    </submittedName>
</protein>
<proteinExistence type="inferred from homology"/>
<dbReference type="InterPro" id="IPR000581">
    <property type="entry name" value="ILV_EDD_N"/>
</dbReference>
<dbReference type="GO" id="GO:0051537">
    <property type="term" value="F:2 iron, 2 sulfur cluster binding"/>
    <property type="evidence" value="ECO:0007669"/>
    <property type="project" value="UniProtKB-KW"/>
</dbReference>
<comment type="caution">
    <text evidence="10">The sequence shown here is derived from an EMBL/GenBank/DDBJ whole genome shotgun (WGS) entry which is preliminary data.</text>
</comment>
<dbReference type="SUPFAM" id="SSF52016">
    <property type="entry name" value="LeuD/IlvD-like"/>
    <property type="match status" value="1"/>
</dbReference>
<keyword evidence="5" id="KW-0411">Iron-sulfur</keyword>
<feature type="domain" description="Dihydroxy-acid/6-phosphogluconate dehydratase N-terminal" evidence="8">
    <location>
        <begin position="44"/>
        <end position="355"/>
    </location>
</feature>
<dbReference type="PROSITE" id="PS00886">
    <property type="entry name" value="ILVD_EDD_1"/>
    <property type="match status" value="1"/>
</dbReference>